<name>A0A8H6SGP2_9AGAR</name>
<dbReference type="PANTHER" id="PTHR23172:SF19">
    <property type="entry name" value="J DOMAIN-CONTAINING PROTEIN"/>
    <property type="match status" value="1"/>
</dbReference>
<accession>A0A8H6SGP2</accession>
<evidence type="ECO:0000259" key="2">
    <source>
        <dbReference type="PROSITE" id="PS50030"/>
    </source>
</evidence>
<feature type="compositionally biased region" description="Low complexity" evidence="1">
    <location>
        <begin position="117"/>
        <end position="128"/>
    </location>
</feature>
<feature type="compositionally biased region" description="Basic and acidic residues" evidence="1">
    <location>
        <begin position="485"/>
        <end position="499"/>
    </location>
</feature>
<feature type="compositionally biased region" description="Basic and acidic residues" evidence="1">
    <location>
        <begin position="460"/>
        <end position="477"/>
    </location>
</feature>
<gene>
    <name evidence="3" type="ORF">MIND_00875700</name>
</gene>
<dbReference type="Gene3D" id="1.10.287.110">
    <property type="entry name" value="DnaJ domain"/>
    <property type="match status" value="1"/>
</dbReference>
<comment type="caution">
    <text evidence="3">The sequence shown here is derived from an EMBL/GenBank/DDBJ whole genome shotgun (WGS) entry which is preliminary data.</text>
</comment>
<sequence length="857" mass="92256">MSDSFADLWNSSAPTKPAPPPQKLGASPQVNSYNNNASRRPQNDLFSMLSAASSPSSSRPITPNTRAQQQQTAKPVSHAGNGDAFSSLLGGSLNGGNSQANMTMAQRAQMQQVNAKTSSPVPSTSSNSAWAGLDSLGSFASPPPAAAKSGSSSMLDDDDWGFMNTPVTAPSPAVAPSKTSSNDLLSGGGWNSSSPVPKKSPSPKPTHKSMGMWDHIDDFSSPPTKAASTPPTRYASPSTDFDFGDREDRTDDFDLLGDLGKPVSEISSQRQSTPPAPRTAQQPRQQQPKQQQQQQRSPSPPPHVLGQLIEMGFTIPQSRAALSQVYNDGQWDVQSAIDSLLASTGGAEGSSRRASPAPPSHPSKRRQDDRERAGSPRQPPERNTTPTTTNDLLARTTELGFSLFRNAERAWQQGKERVQKAYEERVTAGEGEAASSSAYKPQNGRPKWMQQQEVSDDEDKDMKGKSRRREDSDSLFKDEDDEDRKDDGWGDQPKPRKETVTAPPPTADLFGTEEVSKPVQQQRSRPQKPAPKRTASSRPSAPPVPTIPPRVQVPLSSSTLRTSRTHSAGANEKINLGQYAAASALYTLAIDALPGGHVLLVPLLTKRAEARLKEGDFRGVEEDCVNVEGIASEGGRTLGVEGVIKVEADGEMVDIDIGGAVLEAWKRRAEALEGRERWADAGKDWERVAGASWAGTKDRDEGVRGAGRCRKMLEPKPVVAAPKPKPKPAPSITKPTGPPPEAVAKYRAAIQAQEDEDTAKYQLKDTVDGKLLAWKGGKETNIRALLASLDTILWPELGLQTSGMKDLVTPGQVKIRYVKAIAKLHPDKLNASNSTLEQRMLANGVFGALNEAWNAFK</sequence>
<feature type="region of interest" description="Disordered" evidence="1">
    <location>
        <begin position="411"/>
        <end position="566"/>
    </location>
</feature>
<dbReference type="InterPro" id="IPR009060">
    <property type="entry name" value="UBA-like_sf"/>
</dbReference>
<feature type="compositionally biased region" description="Low complexity" evidence="1">
    <location>
        <begin position="428"/>
        <end position="438"/>
    </location>
</feature>
<keyword evidence="4" id="KW-1185">Reference proteome</keyword>
<dbReference type="InterPro" id="IPR015940">
    <property type="entry name" value="UBA"/>
</dbReference>
<dbReference type="EMBL" id="JACAZF010000007">
    <property type="protein sequence ID" value="KAF7299270.1"/>
    <property type="molecule type" value="Genomic_DNA"/>
</dbReference>
<feature type="region of interest" description="Disordered" evidence="1">
    <location>
        <begin position="342"/>
        <end position="397"/>
    </location>
</feature>
<dbReference type="GO" id="GO:0030276">
    <property type="term" value="F:clathrin binding"/>
    <property type="evidence" value="ECO:0007669"/>
    <property type="project" value="TreeGrafter"/>
</dbReference>
<feature type="domain" description="UBA" evidence="2">
    <location>
        <begin position="292"/>
        <end position="343"/>
    </location>
</feature>
<dbReference type="SUPFAM" id="SSF46934">
    <property type="entry name" value="UBA-like"/>
    <property type="match status" value="1"/>
</dbReference>
<feature type="compositionally biased region" description="Basic and acidic residues" evidence="1">
    <location>
        <begin position="414"/>
        <end position="427"/>
    </location>
</feature>
<reference evidence="3" key="1">
    <citation type="submission" date="2020-05" db="EMBL/GenBank/DDBJ databases">
        <title>Mycena genomes resolve the evolution of fungal bioluminescence.</title>
        <authorList>
            <person name="Tsai I.J."/>
        </authorList>
    </citation>
    <scope>NUCLEOTIDE SEQUENCE</scope>
    <source>
        <strain evidence="3">171206Taipei</strain>
    </source>
</reference>
<feature type="compositionally biased region" description="Polar residues" evidence="1">
    <location>
        <begin position="99"/>
        <end position="116"/>
    </location>
</feature>
<dbReference type="Gene3D" id="1.10.8.10">
    <property type="entry name" value="DNA helicase RuvA subunit, C-terminal domain"/>
    <property type="match status" value="1"/>
</dbReference>
<feature type="compositionally biased region" description="Polar residues" evidence="1">
    <location>
        <begin position="1"/>
        <end position="14"/>
    </location>
</feature>
<evidence type="ECO:0000313" key="3">
    <source>
        <dbReference type="EMBL" id="KAF7299270.1"/>
    </source>
</evidence>
<dbReference type="AlphaFoldDB" id="A0A8H6SGP2"/>
<proteinExistence type="predicted"/>
<feature type="compositionally biased region" description="Low complexity" evidence="1">
    <location>
        <begin position="278"/>
        <end position="297"/>
    </location>
</feature>
<feature type="compositionally biased region" description="Low complexity" evidence="1">
    <location>
        <begin position="381"/>
        <end position="397"/>
    </location>
</feature>
<dbReference type="SUPFAM" id="SSF48452">
    <property type="entry name" value="TPR-like"/>
    <property type="match status" value="1"/>
</dbReference>
<feature type="compositionally biased region" description="Low complexity" evidence="1">
    <location>
        <begin position="135"/>
        <end position="153"/>
    </location>
</feature>
<feature type="compositionally biased region" description="Polar residues" evidence="1">
    <location>
        <begin position="59"/>
        <end position="74"/>
    </location>
</feature>
<dbReference type="GO" id="GO:0005737">
    <property type="term" value="C:cytoplasm"/>
    <property type="evidence" value="ECO:0007669"/>
    <property type="project" value="TreeGrafter"/>
</dbReference>
<dbReference type="Proteomes" id="UP000636479">
    <property type="component" value="Unassembled WGS sequence"/>
</dbReference>
<feature type="compositionally biased region" description="Low complexity" evidence="1">
    <location>
        <begin position="86"/>
        <end position="98"/>
    </location>
</feature>
<dbReference type="InterPro" id="IPR036869">
    <property type="entry name" value="J_dom_sf"/>
</dbReference>
<dbReference type="InterPro" id="IPR011990">
    <property type="entry name" value="TPR-like_helical_dom_sf"/>
</dbReference>
<dbReference type="GeneID" id="59347932"/>
<organism evidence="3 4">
    <name type="scientific">Mycena indigotica</name>
    <dbReference type="NCBI Taxonomy" id="2126181"/>
    <lineage>
        <taxon>Eukaryota</taxon>
        <taxon>Fungi</taxon>
        <taxon>Dikarya</taxon>
        <taxon>Basidiomycota</taxon>
        <taxon>Agaricomycotina</taxon>
        <taxon>Agaricomycetes</taxon>
        <taxon>Agaricomycetidae</taxon>
        <taxon>Agaricales</taxon>
        <taxon>Marasmiineae</taxon>
        <taxon>Mycenaceae</taxon>
        <taxon>Mycena</taxon>
    </lineage>
</organism>
<dbReference type="Gene3D" id="1.25.40.10">
    <property type="entry name" value="Tetratricopeptide repeat domain"/>
    <property type="match status" value="1"/>
</dbReference>
<dbReference type="PANTHER" id="PTHR23172">
    <property type="entry name" value="AUXILIN/CYCLIN G-ASSOCIATED KINASE-RELATED"/>
    <property type="match status" value="1"/>
</dbReference>
<evidence type="ECO:0000256" key="1">
    <source>
        <dbReference type="SAM" id="MobiDB-lite"/>
    </source>
</evidence>
<feature type="compositionally biased region" description="Basic and acidic residues" evidence="1">
    <location>
        <begin position="365"/>
        <end position="374"/>
    </location>
</feature>
<protein>
    <submittedName>
        <fullName evidence="3">UBA domain-containing protein 7</fullName>
    </submittedName>
</protein>
<feature type="compositionally biased region" description="Low complexity" evidence="1">
    <location>
        <begin position="220"/>
        <end position="232"/>
    </location>
</feature>
<feature type="compositionally biased region" description="Low complexity" evidence="1">
    <location>
        <begin position="165"/>
        <end position="181"/>
    </location>
</feature>
<dbReference type="SUPFAM" id="SSF46565">
    <property type="entry name" value="Chaperone J-domain"/>
    <property type="match status" value="1"/>
</dbReference>
<feature type="compositionally biased region" description="Polar residues" evidence="1">
    <location>
        <begin position="28"/>
        <end position="40"/>
    </location>
</feature>
<dbReference type="PROSITE" id="PS50030">
    <property type="entry name" value="UBA"/>
    <property type="match status" value="1"/>
</dbReference>
<feature type="region of interest" description="Disordered" evidence="1">
    <location>
        <begin position="1"/>
        <end position="311"/>
    </location>
</feature>
<feature type="region of interest" description="Disordered" evidence="1">
    <location>
        <begin position="718"/>
        <end position="740"/>
    </location>
</feature>
<dbReference type="OrthoDB" id="1717591at2759"/>
<dbReference type="GO" id="GO:0031982">
    <property type="term" value="C:vesicle"/>
    <property type="evidence" value="ECO:0007669"/>
    <property type="project" value="TreeGrafter"/>
</dbReference>
<dbReference type="GO" id="GO:0072583">
    <property type="term" value="P:clathrin-dependent endocytosis"/>
    <property type="evidence" value="ECO:0007669"/>
    <property type="project" value="TreeGrafter"/>
</dbReference>
<evidence type="ECO:0000313" key="4">
    <source>
        <dbReference type="Proteomes" id="UP000636479"/>
    </source>
</evidence>
<dbReference type="RefSeq" id="XP_037218658.1">
    <property type="nucleotide sequence ID" value="XM_037365416.1"/>
</dbReference>
<dbReference type="GO" id="GO:0072318">
    <property type="term" value="P:clathrin coat disassembly"/>
    <property type="evidence" value="ECO:0007669"/>
    <property type="project" value="TreeGrafter"/>
</dbReference>